<keyword evidence="5" id="KW-0472">Membrane</keyword>
<evidence type="ECO:0000256" key="1">
    <source>
        <dbReference type="ARBA" id="ARBA00004141"/>
    </source>
</evidence>
<dbReference type="OrthoDB" id="9807815at2"/>
<dbReference type="PANTHER" id="PTHR38459">
    <property type="entry name" value="PROPHAGE BACTOPRENOL-LINKED GLUCOSE TRANSLOCASE HOMOLOG"/>
    <property type="match status" value="1"/>
</dbReference>
<dbReference type="PATRIC" id="fig|161896.4.peg.2205"/>
<dbReference type="InterPro" id="IPR007267">
    <property type="entry name" value="GtrA_DPMS_TM"/>
</dbReference>
<gene>
    <name evidence="6" type="ORF">UL81_11305</name>
</gene>
<keyword evidence="7" id="KW-1185">Reference proteome</keyword>
<dbReference type="KEGG" id="ccj:UL81_11305"/>
<dbReference type="RefSeq" id="WP_081961494.1">
    <property type="nucleotide sequence ID" value="NZ_CP011311.1"/>
</dbReference>
<accession>A0A0F6QYK1</accession>
<dbReference type="AlphaFoldDB" id="A0A0F6QYK1"/>
<comment type="subcellular location">
    <subcellularLocation>
        <location evidence="1">Membrane</location>
        <topology evidence="1">Multi-pass membrane protein</topology>
    </subcellularLocation>
</comment>
<keyword evidence="3" id="KW-0812">Transmembrane</keyword>
<dbReference type="HOGENOM" id="CLU_101706_0_0_11"/>
<dbReference type="Pfam" id="PF04138">
    <property type="entry name" value="GtrA_DPMS_TM"/>
    <property type="match status" value="1"/>
</dbReference>
<comment type="similarity">
    <text evidence="2">Belongs to the GtrA family.</text>
</comment>
<dbReference type="EMBL" id="CP011311">
    <property type="protein sequence ID" value="AKE40190.1"/>
    <property type="molecule type" value="Genomic_DNA"/>
</dbReference>
<dbReference type="GO" id="GO:0005886">
    <property type="term" value="C:plasma membrane"/>
    <property type="evidence" value="ECO:0007669"/>
    <property type="project" value="TreeGrafter"/>
</dbReference>
<dbReference type="GO" id="GO:0000271">
    <property type="term" value="P:polysaccharide biosynthetic process"/>
    <property type="evidence" value="ECO:0007669"/>
    <property type="project" value="InterPro"/>
</dbReference>
<evidence type="ECO:0000256" key="2">
    <source>
        <dbReference type="ARBA" id="ARBA00009399"/>
    </source>
</evidence>
<sequence length="184" mass="20395">MVLGVRSERSTTPLSTVVTQAQPKSSMLREFVIFAFIGGMGAVVNLGVFVFCMKVAGFFGVEASLPIVPNVFWDFSFRVEHVFIILAFVLANFFNFALNSRVNFKNQAGKQKSDGLKFLIIGTVACFVQIYLFSKFTQPGPLNLASDFLDGSTGLRNPKYWAQALSIVLATPVNFIGNKLWTFR</sequence>
<dbReference type="InterPro" id="IPR051401">
    <property type="entry name" value="GtrA_CellWall_Glycosyl"/>
</dbReference>
<evidence type="ECO:0000313" key="7">
    <source>
        <dbReference type="Proteomes" id="UP000033566"/>
    </source>
</evidence>
<organism evidence="6 7">
    <name type="scientific">Corynebacterium camporealensis</name>
    <dbReference type="NCBI Taxonomy" id="161896"/>
    <lineage>
        <taxon>Bacteria</taxon>
        <taxon>Bacillati</taxon>
        <taxon>Actinomycetota</taxon>
        <taxon>Actinomycetes</taxon>
        <taxon>Mycobacteriales</taxon>
        <taxon>Corynebacteriaceae</taxon>
        <taxon>Corynebacterium</taxon>
    </lineage>
</organism>
<dbReference type="Proteomes" id="UP000033566">
    <property type="component" value="Chromosome"/>
</dbReference>
<dbReference type="PANTHER" id="PTHR38459:SF1">
    <property type="entry name" value="PROPHAGE BACTOPRENOL-LINKED GLUCOSE TRANSLOCASE HOMOLOG"/>
    <property type="match status" value="1"/>
</dbReference>
<keyword evidence="4" id="KW-1133">Transmembrane helix</keyword>
<evidence type="ECO:0000256" key="4">
    <source>
        <dbReference type="ARBA" id="ARBA00022989"/>
    </source>
</evidence>
<name>A0A0F6QYK1_9CORY</name>
<evidence type="ECO:0000313" key="6">
    <source>
        <dbReference type="EMBL" id="AKE40190.1"/>
    </source>
</evidence>
<evidence type="ECO:0000256" key="3">
    <source>
        <dbReference type="ARBA" id="ARBA00022692"/>
    </source>
</evidence>
<dbReference type="STRING" id="161896.UL81_11305"/>
<reference evidence="6 7" key="1">
    <citation type="journal article" date="2015" name="Genome Announc.">
        <title>Complete Genome Sequence of Corynebacterium camporealensis DSM 44610, Isolated from the Milk of a Manchega Sheep with Subclinical Mastitis.</title>
        <authorList>
            <person name="Ruckert C."/>
            <person name="Albersmeier A."/>
            <person name="Winkler A."/>
            <person name="Tauch A."/>
        </authorList>
    </citation>
    <scope>NUCLEOTIDE SEQUENCE [LARGE SCALE GENOMIC DNA]</scope>
    <source>
        <strain evidence="6 7">DSM 44610</strain>
    </source>
</reference>
<proteinExistence type="inferred from homology"/>
<protein>
    <submittedName>
        <fullName evidence="6">Putative membrane protein</fullName>
    </submittedName>
</protein>
<evidence type="ECO:0000256" key="5">
    <source>
        <dbReference type="ARBA" id="ARBA00023136"/>
    </source>
</evidence>